<dbReference type="EMBL" id="PFBW01000194">
    <property type="protein sequence ID" value="PIR77044.1"/>
    <property type="molecule type" value="Genomic_DNA"/>
</dbReference>
<gene>
    <name evidence="8" type="primary">fmt</name>
    <name evidence="11" type="ORF">COU30_04585</name>
</gene>
<name>A0A2M6P006_9BACT</name>
<keyword evidence="5 8" id="KW-0808">Transferase</keyword>
<dbReference type="InterPro" id="IPR036477">
    <property type="entry name" value="Formyl_transf_N_sf"/>
</dbReference>
<dbReference type="InterPro" id="IPR001555">
    <property type="entry name" value="GART_AS"/>
</dbReference>
<comment type="function">
    <text evidence="1 8">Attaches a formyl group to the free amino group of methionyl-tRNA(fMet). The formyl group appears to play a dual role in the initiator identity of N-formylmethionyl-tRNA by promoting its recognition by IF2 and preventing the misappropriation of this tRNA by the elongation apparatus.</text>
</comment>
<dbReference type="Pfam" id="PF02911">
    <property type="entry name" value="Formyl_trans_C"/>
    <property type="match status" value="1"/>
</dbReference>
<dbReference type="InterPro" id="IPR037022">
    <property type="entry name" value="Formyl_trans_C_sf"/>
</dbReference>
<protein>
    <recommendedName>
        <fullName evidence="4 8">Methionyl-tRNA formyltransferase</fullName>
        <ecNumber evidence="3 8">2.1.2.9</ecNumber>
    </recommendedName>
</protein>
<dbReference type="InterPro" id="IPR005794">
    <property type="entry name" value="Fmt"/>
</dbReference>
<dbReference type="CDD" id="cd08704">
    <property type="entry name" value="Met_tRNA_FMT_C"/>
    <property type="match status" value="1"/>
</dbReference>
<feature type="domain" description="Formyl transferase N-terminal" evidence="9">
    <location>
        <begin position="4"/>
        <end position="184"/>
    </location>
</feature>
<dbReference type="PANTHER" id="PTHR11138">
    <property type="entry name" value="METHIONYL-TRNA FORMYLTRANSFERASE"/>
    <property type="match status" value="1"/>
</dbReference>
<evidence type="ECO:0000256" key="4">
    <source>
        <dbReference type="ARBA" id="ARBA00016014"/>
    </source>
</evidence>
<evidence type="ECO:0000259" key="10">
    <source>
        <dbReference type="Pfam" id="PF02911"/>
    </source>
</evidence>
<evidence type="ECO:0000259" key="9">
    <source>
        <dbReference type="Pfam" id="PF00551"/>
    </source>
</evidence>
<dbReference type="AlphaFoldDB" id="A0A2M6P006"/>
<accession>A0A2M6P006</accession>
<evidence type="ECO:0000256" key="1">
    <source>
        <dbReference type="ARBA" id="ARBA00002606"/>
    </source>
</evidence>
<dbReference type="SUPFAM" id="SSF50486">
    <property type="entry name" value="FMT C-terminal domain-like"/>
    <property type="match status" value="1"/>
</dbReference>
<evidence type="ECO:0000256" key="6">
    <source>
        <dbReference type="ARBA" id="ARBA00022917"/>
    </source>
</evidence>
<dbReference type="InterPro" id="IPR005793">
    <property type="entry name" value="Formyl_trans_C"/>
</dbReference>
<dbReference type="CDD" id="cd08646">
    <property type="entry name" value="FMT_core_Met-tRNA-FMT_N"/>
    <property type="match status" value="1"/>
</dbReference>
<dbReference type="SUPFAM" id="SSF53328">
    <property type="entry name" value="Formyltransferase"/>
    <property type="match status" value="1"/>
</dbReference>
<evidence type="ECO:0000256" key="7">
    <source>
        <dbReference type="ARBA" id="ARBA00048558"/>
    </source>
</evidence>
<dbReference type="NCBIfam" id="TIGR00460">
    <property type="entry name" value="fmt"/>
    <property type="match status" value="1"/>
</dbReference>
<dbReference type="GO" id="GO:0005829">
    <property type="term" value="C:cytosol"/>
    <property type="evidence" value="ECO:0007669"/>
    <property type="project" value="TreeGrafter"/>
</dbReference>
<organism evidence="11 12">
    <name type="scientific">Candidatus Magasanikbacteria bacterium CG10_big_fil_rev_8_21_14_0_10_38_6</name>
    <dbReference type="NCBI Taxonomy" id="1974647"/>
    <lineage>
        <taxon>Bacteria</taxon>
        <taxon>Candidatus Magasanikiibacteriota</taxon>
    </lineage>
</organism>
<proteinExistence type="inferred from homology"/>
<evidence type="ECO:0000313" key="11">
    <source>
        <dbReference type="EMBL" id="PIR77044.1"/>
    </source>
</evidence>
<dbReference type="PANTHER" id="PTHR11138:SF5">
    <property type="entry name" value="METHIONYL-TRNA FORMYLTRANSFERASE, MITOCHONDRIAL"/>
    <property type="match status" value="1"/>
</dbReference>
<dbReference type="Proteomes" id="UP000228528">
    <property type="component" value="Unassembled WGS sequence"/>
</dbReference>
<evidence type="ECO:0000256" key="8">
    <source>
        <dbReference type="HAMAP-Rule" id="MF_00182"/>
    </source>
</evidence>
<dbReference type="PROSITE" id="PS00373">
    <property type="entry name" value="GART"/>
    <property type="match status" value="1"/>
</dbReference>
<reference evidence="12" key="1">
    <citation type="submission" date="2017-09" db="EMBL/GenBank/DDBJ databases">
        <title>Depth-based differentiation of microbial function through sediment-hosted aquifers and enrichment of novel symbionts in the deep terrestrial subsurface.</title>
        <authorList>
            <person name="Probst A.J."/>
            <person name="Ladd B."/>
            <person name="Jarett J.K."/>
            <person name="Geller-Mcgrath D.E."/>
            <person name="Sieber C.M.K."/>
            <person name="Emerson J.B."/>
            <person name="Anantharaman K."/>
            <person name="Thomas B.C."/>
            <person name="Malmstrom R."/>
            <person name="Stieglmeier M."/>
            <person name="Klingl A."/>
            <person name="Woyke T."/>
            <person name="Ryan C.M."/>
            <person name="Banfield J.F."/>
        </authorList>
    </citation>
    <scope>NUCLEOTIDE SEQUENCE [LARGE SCALE GENOMIC DNA]</scope>
</reference>
<dbReference type="InterPro" id="IPR044135">
    <property type="entry name" value="Met-tRNA-FMT_C"/>
</dbReference>
<dbReference type="EC" id="2.1.2.9" evidence="3 8"/>
<dbReference type="GO" id="GO:0004479">
    <property type="term" value="F:methionyl-tRNA formyltransferase activity"/>
    <property type="evidence" value="ECO:0007669"/>
    <property type="project" value="UniProtKB-UniRule"/>
</dbReference>
<comment type="catalytic activity">
    <reaction evidence="7 8">
        <text>L-methionyl-tRNA(fMet) + (6R)-10-formyltetrahydrofolate = N-formyl-L-methionyl-tRNA(fMet) + (6S)-5,6,7,8-tetrahydrofolate + H(+)</text>
        <dbReference type="Rhea" id="RHEA:24380"/>
        <dbReference type="Rhea" id="RHEA-COMP:9952"/>
        <dbReference type="Rhea" id="RHEA-COMP:9953"/>
        <dbReference type="ChEBI" id="CHEBI:15378"/>
        <dbReference type="ChEBI" id="CHEBI:57453"/>
        <dbReference type="ChEBI" id="CHEBI:78530"/>
        <dbReference type="ChEBI" id="CHEBI:78844"/>
        <dbReference type="ChEBI" id="CHEBI:195366"/>
        <dbReference type="EC" id="2.1.2.9"/>
    </reaction>
</comment>
<dbReference type="InterPro" id="IPR011034">
    <property type="entry name" value="Formyl_transferase-like_C_sf"/>
</dbReference>
<evidence type="ECO:0000256" key="2">
    <source>
        <dbReference type="ARBA" id="ARBA00010699"/>
    </source>
</evidence>
<comment type="caution">
    <text evidence="11">The sequence shown here is derived from an EMBL/GenBank/DDBJ whole genome shotgun (WGS) entry which is preliminary data.</text>
</comment>
<dbReference type="Gene3D" id="3.10.25.10">
    <property type="entry name" value="Formyl transferase, C-terminal domain"/>
    <property type="match status" value="1"/>
</dbReference>
<keyword evidence="6 8" id="KW-0648">Protein biosynthesis</keyword>
<dbReference type="InterPro" id="IPR002376">
    <property type="entry name" value="Formyl_transf_N"/>
</dbReference>
<dbReference type="Gene3D" id="3.40.50.170">
    <property type="entry name" value="Formyl transferase, N-terminal domain"/>
    <property type="match status" value="1"/>
</dbReference>
<comment type="similarity">
    <text evidence="2 8">Belongs to the Fmt family.</text>
</comment>
<sequence>MNKISVVFFGTHRFATVILQGLIDSPFVDVALVVTRPDKPVGRKKLLESPPVKILADTHGIMVIQPTSLKHIDLTEFISQGTVDVGVTAQYGLLIPKHVLDFPTHGILNVHTSLLPKYRGASPIQSALINGDTQTGVTIMKMGIGLDTGPILLQGTMDIAPDDTYLDLDENMAPLGSQLLLEALPPYIDHTLIPQEQDDDEVTECRQFTREDGLVDWKKSAQAIYNQYRGMTPWPGIYTQWEKKRLKLLQVHPVPMSIATGVVEQRDDQLLIGCGNDSLQILELQLEGKQAMDALSFCRGFRTFIGAQLQ</sequence>
<feature type="binding site" evidence="8">
    <location>
        <begin position="113"/>
        <end position="116"/>
    </location>
    <ligand>
        <name>(6S)-5,6,7,8-tetrahydrofolate</name>
        <dbReference type="ChEBI" id="CHEBI:57453"/>
    </ligand>
</feature>
<feature type="domain" description="Formyl transferase C-terminal" evidence="10">
    <location>
        <begin position="209"/>
        <end position="302"/>
    </location>
</feature>
<dbReference type="HAMAP" id="MF_00182">
    <property type="entry name" value="Formyl_trans"/>
    <property type="match status" value="1"/>
</dbReference>
<dbReference type="InterPro" id="IPR041711">
    <property type="entry name" value="Met-tRNA-FMT_N"/>
</dbReference>
<dbReference type="Pfam" id="PF00551">
    <property type="entry name" value="Formyl_trans_N"/>
    <property type="match status" value="1"/>
</dbReference>
<evidence type="ECO:0000256" key="5">
    <source>
        <dbReference type="ARBA" id="ARBA00022679"/>
    </source>
</evidence>
<evidence type="ECO:0000256" key="3">
    <source>
        <dbReference type="ARBA" id="ARBA00012261"/>
    </source>
</evidence>
<evidence type="ECO:0000313" key="12">
    <source>
        <dbReference type="Proteomes" id="UP000228528"/>
    </source>
</evidence>